<dbReference type="CDD" id="cd04369">
    <property type="entry name" value="Bromodomain"/>
    <property type="match status" value="1"/>
</dbReference>
<gene>
    <name evidence="5" type="ORF">TPC1_15455</name>
</gene>
<evidence type="ECO:0000256" key="3">
    <source>
        <dbReference type="SAM" id="MobiDB-lite"/>
    </source>
</evidence>
<dbReference type="Gene3D" id="1.20.920.10">
    <property type="entry name" value="Bromodomain-like"/>
    <property type="match status" value="1"/>
</dbReference>
<feature type="compositionally biased region" description="Basic and acidic residues" evidence="3">
    <location>
        <begin position="251"/>
        <end position="266"/>
    </location>
</feature>
<dbReference type="SUPFAM" id="SSF47370">
    <property type="entry name" value="Bromodomain"/>
    <property type="match status" value="1"/>
</dbReference>
<evidence type="ECO:0000259" key="4">
    <source>
        <dbReference type="PROSITE" id="PS50014"/>
    </source>
</evidence>
<proteinExistence type="predicted"/>
<dbReference type="AlphaFoldDB" id="A0A146K6X0"/>
<organism evidence="5">
    <name type="scientific">Trepomonas sp. PC1</name>
    <dbReference type="NCBI Taxonomy" id="1076344"/>
    <lineage>
        <taxon>Eukaryota</taxon>
        <taxon>Metamonada</taxon>
        <taxon>Diplomonadida</taxon>
        <taxon>Hexamitidae</taxon>
        <taxon>Hexamitinae</taxon>
        <taxon>Trepomonas</taxon>
    </lineage>
</organism>
<dbReference type="PROSITE" id="PS50014">
    <property type="entry name" value="BROMODOMAIN_2"/>
    <property type="match status" value="1"/>
</dbReference>
<evidence type="ECO:0000256" key="1">
    <source>
        <dbReference type="ARBA" id="ARBA00023117"/>
    </source>
</evidence>
<dbReference type="SMART" id="SM00297">
    <property type="entry name" value="BROMO"/>
    <property type="match status" value="1"/>
</dbReference>
<name>A0A146K6X0_9EUKA</name>
<evidence type="ECO:0000313" key="5">
    <source>
        <dbReference type="EMBL" id="JAP92563.1"/>
    </source>
</evidence>
<protein>
    <submittedName>
        <fullName evidence="5">Bromodomain-containing protein</fullName>
    </submittedName>
</protein>
<dbReference type="Pfam" id="PF00439">
    <property type="entry name" value="Bromodomain"/>
    <property type="match status" value="1"/>
</dbReference>
<evidence type="ECO:0000256" key="2">
    <source>
        <dbReference type="PROSITE-ProRule" id="PRU00035"/>
    </source>
</evidence>
<dbReference type="InterPro" id="IPR001487">
    <property type="entry name" value="Bromodomain"/>
</dbReference>
<keyword evidence="1 2" id="KW-0103">Bromodomain</keyword>
<feature type="domain" description="Bromo" evidence="4">
    <location>
        <begin position="31"/>
        <end position="106"/>
    </location>
</feature>
<reference evidence="5" key="1">
    <citation type="submission" date="2015-07" db="EMBL/GenBank/DDBJ databases">
        <title>Adaptation to a free-living lifestyle via gene acquisitions in the diplomonad Trepomonas sp. PC1.</title>
        <authorList>
            <person name="Xu F."/>
            <person name="Jerlstrom-Hultqvist J."/>
            <person name="Kolisko M."/>
            <person name="Simpson A.G.B."/>
            <person name="Roger A.J."/>
            <person name="Svard S.G."/>
            <person name="Andersson J.O."/>
        </authorList>
    </citation>
    <scope>NUCLEOTIDE SEQUENCE</scope>
    <source>
        <strain evidence="5">PC1</strain>
    </source>
</reference>
<sequence length="266" mass="31535">MHLTELLRVSVQQKQPNSDTTIRSCLLTSIQPLGSNKLFLNPVIQDYPSIRDFYLSVIKEPMSVFEIRQKLNQKSCKYKIVYEPLHDICLLTFNCRLFNAQNPDILQDCDKFEQAILQCINSFLFKMNCQQLSTYDDFSSLCMQPLQQIHVQKSVKQQKFERGTINQQVINDCLDKFEKLSQFQQQNLIKMLVFEMDNFQLAEDQKCVLQFDLEENPKQFWWFYENVLAEDKKTKEQIEQDEEFESEEEFELKGDMEVQGEDAVKE</sequence>
<dbReference type="InterPro" id="IPR036427">
    <property type="entry name" value="Bromodomain-like_sf"/>
</dbReference>
<accession>A0A146K6X0</accession>
<dbReference type="EMBL" id="GDID01004043">
    <property type="protein sequence ID" value="JAP92563.1"/>
    <property type="molecule type" value="Transcribed_RNA"/>
</dbReference>
<feature type="compositionally biased region" description="Acidic residues" evidence="3">
    <location>
        <begin position="239"/>
        <end position="250"/>
    </location>
</feature>
<feature type="region of interest" description="Disordered" evidence="3">
    <location>
        <begin position="235"/>
        <end position="266"/>
    </location>
</feature>